<dbReference type="InterPro" id="IPR003099">
    <property type="entry name" value="Prephen_DH"/>
</dbReference>
<name>A0A1I3R5Q9_9BACT</name>
<dbReference type="PANTHER" id="PTHR21363:SF0">
    <property type="entry name" value="PREPHENATE DEHYDROGENASE [NADP(+)]"/>
    <property type="match status" value="1"/>
</dbReference>
<dbReference type="InterPro" id="IPR050812">
    <property type="entry name" value="Preph/Arog_dehydrog"/>
</dbReference>
<dbReference type="SUPFAM" id="SSF48179">
    <property type="entry name" value="6-phosphogluconate dehydrogenase C-terminal domain-like"/>
    <property type="match status" value="1"/>
</dbReference>
<dbReference type="STRING" id="52560.SAMN04488082_10333"/>
<evidence type="ECO:0000256" key="1">
    <source>
        <dbReference type="ARBA" id="ARBA00023002"/>
    </source>
</evidence>
<dbReference type="InterPro" id="IPR046826">
    <property type="entry name" value="PDH_N"/>
</dbReference>
<proteinExistence type="predicted"/>
<keyword evidence="1" id="KW-0560">Oxidoreductase</keyword>
<sequence length="259" mass="28123">MRLSPASPIVIIGAKGQMGARFAQRFRKAGNPVTEFDHPLDLAALPEAVRKAALVLLCVPITAVKEVTQAIAPHLTQDCILADICSVKVQPLREMLALTTTPVVGTHPLFGPGTLDAELRIAVTVGRDQAASDNLSDCFRSLGFSPFNTTADEHDQAMAYIQGLNFVTTVAYLCASPLENGIERFFTPSFGRRMEAATKMITQDAPLFSTMFEANPHSLEAVRIFRSYLNVAAGGDLELLSQKALWWWRKQHDAGGPAS</sequence>
<feature type="domain" description="Prephenate/arogenate dehydrogenase" evidence="2">
    <location>
        <begin position="7"/>
        <end position="259"/>
    </location>
</feature>
<gene>
    <name evidence="3" type="ORF">SAMN04488082_10333</name>
</gene>
<dbReference type="PANTHER" id="PTHR21363">
    <property type="entry name" value="PREPHENATE DEHYDROGENASE"/>
    <property type="match status" value="1"/>
</dbReference>
<dbReference type="GO" id="GO:0004665">
    <property type="term" value="F:prephenate dehydrogenase (NADP+) activity"/>
    <property type="evidence" value="ECO:0007669"/>
    <property type="project" value="InterPro"/>
</dbReference>
<dbReference type="GO" id="GO:0070403">
    <property type="term" value="F:NAD+ binding"/>
    <property type="evidence" value="ECO:0007669"/>
    <property type="project" value="InterPro"/>
</dbReference>
<reference evidence="4" key="1">
    <citation type="submission" date="2016-10" db="EMBL/GenBank/DDBJ databases">
        <authorList>
            <person name="Varghese N."/>
            <person name="Submissions S."/>
        </authorList>
    </citation>
    <scope>NUCLEOTIDE SEQUENCE [LARGE SCALE GENOMIC DNA]</scope>
    <source>
        <strain evidence="4">DSM 5918</strain>
    </source>
</reference>
<dbReference type="SUPFAM" id="SSF51735">
    <property type="entry name" value="NAD(P)-binding Rossmann-fold domains"/>
    <property type="match status" value="1"/>
</dbReference>
<keyword evidence="4" id="KW-1185">Reference proteome</keyword>
<evidence type="ECO:0000313" key="4">
    <source>
        <dbReference type="Proteomes" id="UP000198635"/>
    </source>
</evidence>
<dbReference type="RefSeq" id="WP_092372899.1">
    <property type="nucleotide sequence ID" value="NZ_FORX01000003.1"/>
</dbReference>
<protein>
    <submittedName>
        <fullName evidence="3">Prephenate dehydrogenase</fullName>
    </submittedName>
</protein>
<dbReference type="InterPro" id="IPR036291">
    <property type="entry name" value="NAD(P)-bd_dom_sf"/>
</dbReference>
<dbReference type="OrthoDB" id="9800497at2"/>
<dbReference type="PROSITE" id="PS51176">
    <property type="entry name" value="PDH_ADH"/>
    <property type="match status" value="1"/>
</dbReference>
<organism evidence="3 4">
    <name type="scientific">Desulfomicrobium apsheronum</name>
    <dbReference type="NCBI Taxonomy" id="52560"/>
    <lineage>
        <taxon>Bacteria</taxon>
        <taxon>Pseudomonadati</taxon>
        <taxon>Thermodesulfobacteriota</taxon>
        <taxon>Desulfovibrionia</taxon>
        <taxon>Desulfovibrionales</taxon>
        <taxon>Desulfomicrobiaceae</taxon>
        <taxon>Desulfomicrobium</taxon>
    </lineage>
</organism>
<accession>A0A1I3R5Q9</accession>
<dbReference type="GO" id="GO:0006571">
    <property type="term" value="P:tyrosine biosynthetic process"/>
    <property type="evidence" value="ECO:0007669"/>
    <property type="project" value="InterPro"/>
</dbReference>
<dbReference type="GO" id="GO:0008977">
    <property type="term" value="F:prephenate dehydrogenase (NAD+) activity"/>
    <property type="evidence" value="ECO:0007669"/>
    <property type="project" value="InterPro"/>
</dbReference>
<evidence type="ECO:0000259" key="2">
    <source>
        <dbReference type="PROSITE" id="PS51176"/>
    </source>
</evidence>
<evidence type="ECO:0000313" key="3">
    <source>
        <dbReference type="EMBL" id="SFJ41455.1"/>
    </source>
</evidence>
<dbReference type="Proteomes" id="UP000198635">
    <property type="component" value="Unassembled WGS sequence"/>
</dbReference>
<dbReference type="InterPro" id="IPR008927">
    <property type="entry name" value="6-PGluconate_DH-like_C_sf"/>
</dbReference>
<dbReference type="Pfam" id="PF02153">
    <property type="entry name" value="PDH_N"/>
    <property type="match status" value="1"/>
</dbReference>
<dbReference type="AlphaFoldDB" id="A0A1I3R5Q9"/>
<dbReference type="Gene3D" id="3.40.50.720">
    <property type="entry name" value="NAD(P)-binding Rossmann-like Domain"/>
    <property type="match status" value="1"/>
</dbReference>
<dbReference type="EMBL" id="FORX01000003">
    <property type="protein sequence ID" value="SFJ41455.1"/>
    <property type="molecule type" value="Genomic_DNA"/>
</dbReference>